<dbReference type="Proteomes" id="UP001222434">
    <property type="component" value="Unassembled WGS sequence"/>
</dbReference>
<reference evidence="1" key="1">
    <citation type="submission" date="2021-08" db="EMBL/GenBank/DDBJ databases">
        <authorList>
            <person name="Papudeshi B."/>
            <person name="Bashey-Visser F."/>
        </authorList>
    </citation>
    <scope>NUCLEOTIDE SEQUENCE</scope>
    <source>
        <strain evidence="1">MC_266_E_2016</strain>
    </source>
</reference>
<accession>A0AAJ1JA04</accession>
<reference evidence="1" key="2">
    <citation type="journal article" date="2022" name="J. Evol. Biol.">
        <title>Pre- and post-association barriers to host switching in sympatric mutualists.</title>
        <authorList>
            <person name="Dinges Z.M."/>
            <person name="Phillips R.K."/>
            <person name="Lively C.M."/>
            <person name="Bashey F."/>
        </authorList>
    </citation>
    <scope>NUCLEOTIDE SEQUENCE</scope>
    <source>
        <strain evidence="1">MC_266_E_2016</strain>
    </source>
</reference>
<comment type="caution">
    <text evidence="1">The sequence shown here is derived from an EMBL/GenBank/DDBJ whole genome shotgun (WGS) entry which is preliminary data.</text>
</comment>
<sequence length="46" mass="5194">MASVAIRHVQERTTPETKTYTEPTMLCHVFLAAALTDYLLNQTITL</sequence>
<dbReference type="AlphaFoldDB" id="A0AAJ1JA04"/>
<proteinExistence type="predicted"/>
<evidence type="ECO:0000313" key="1">
    <source>
        <dbReference type="EMBL" id="MDE1478153.1"/>
    </source>
</evidence>
<dbReference type="EMBL" id="JAILSO010000020">
    <property type="protein sequence ID" value="MDE1478153.1"/>
    <property type="molecule type" value="Genomic_DNA"/>
</dbReference>
<gene>
    <name evidence="1" type="ORF">KKJ01_07820</name>
</gene>
<evidence type="ECO:0000313" key="2">
    <source>
        <dbReference type="Proteomes" id="UP001222434"/>
    </source>
</evidence>
<protein>
    <submittedName>
        <fullName evidence="1">Uncharacterized protein</fullName>
    </submittedName>
</protein>
<organism evidence="1 2">
    <name type="scientific">Xenorhabdus bovienii</name>
    <name type="common">Xenorhabdus nematophila subsp. bovienii</name>
    <dbReference type="NCBI Taxonomy" id="40576"/>
    <lineage>
        <taxon>Bacteria</taxon>
        <taxon>Pseudomonadati</taxon>
        <taxon>Pseudomonadota</taxon>
        <taxon>Gammaproteobacteria</taxon>
        <taxon>Enterobacterales</taxon>
        <taxon>Morganellaceae</taxon>
        <taxon>Xenorhabdus</taxon>
    </lineage>
</organism>
<name>A0AAJ1JA04_XENBV</name>
<dbReference type="RefSeq" id="WP_155362148.1">
    <property type="nucleotide sequence ID" value="NZ_JAILSM010000083.1"/>
</dbReference>